<feature type="compositionally biased region" description="Basic and acidic residues" evidence="3">
    <location>
        <begin position="256"/>
        <end position="279"/>
    </location>
</feature>
<feature type="compositionally biased region" description="Polar residues" evidence="3">
    <location>
        <begin position="283"/>
        <end position="294"/>
    </location>
</feature>
<comment type="subcellular location">
    <subcellularLocation>
        <location evidence="1">Nucleus</location>
    </subcellularLocation>
</comment>
<protein>
    <recommendedName>
        <fullName evidence="4">RanBD1 domain-containing protein</fullName>
    </recommendedName>
</protein>
<feature type="region of interest" description="Disordered" evidence="3">
    <location>
        <begin position="399"/>
        <end position="436"/>
    </location>
</feature>
<reference evidence="5 6" key="1">
    <citation type="journal article" date="2019" name="Sci. Rep.">
        <title>Comparative genomics of chytrid fungi reveal insights into the obligate biotrophic and pathogenic lifestyle of Synchytrium endobioticum.</title>
        <authorList>
            <person name="van de Vossenberg B.T.L.H."/>
            <person name="Warris S."/>
            <person name="Nguyen H.D.T."/>
            <person name="van Gent-Pelzer M.P.E."/>
            <person name="Joly D.L."/>
            <person name="van de Geest H.C."/>
            <person name="Bonants P.J.M."/>
            <person name="Smith D.S."/>
            <person name="Levesque C.A."/>
            <person name="van der Lee T.A.J."/>
        </authorList>
    </citation>
    <scope>NUCLEOTIDE SEQUENCE [LARGE SCALE GENOMIC DNA]</scope>
    <source>
        <strain evidence="5 6">LEV6574</strain>
    </source>
</reference>
<dbReference type="EMBL" id="QEAM01000033">
    <property type="protein sequence ID" value="TPX49435.1"/>
    <property type="molecule type" value="Genomic_DNA"/>
</dbReference>
<dbReference type="InterPro" id="IPR045255">
    <property type="entry name" value="RanBP1-like"/>
</dbReference>
<evidence type="ECO:0000313" key="6">
    <source>
        <dbReference type="Proteomes" id="UP000320475"/>
    </source>
</evidence>
<evidence type="ECO:0000259" key="4">
    <source>
        <dbReference type="PROSITE" id="PS50196"/>
    </source>
</evidence>
<feature type="compositionally biased region" description="Polar residues" evidence="3">
    <location>
        <begin position="220"/>
        <end position="232"/>
    </location>
</feature>
<feature type="domain" description="RanBD1" evidence="4">
    <location>
        <begin position="430"/>
        <end position="517"/>
    </location>
</feature>
<proteinExistence type="predicted"/>
<feature type="compositionally biased region" description="Low complexity" evidence="3">
    <location>
        <begin position="233"/>
        <end position="255"/>
    </location>
</feature>
<name>A0A507DDQ2_9FUNG</name>
<dbReference type="PROSITE" id="PS50196">
    <property type="entry name" value="RANBD1"/>
    <property type="match status" value="1"/>
</dbReference>
<evidence type="ECO:0000256" key="3">
    <source>
        <dbReference type="SAM" id="MobiDB-lite"/>
    </source>
</evidence>
<evidence type="ECO:0000313" key="5">
    <source>
        <dbReference type="EMBL" id="TPX49435.1"/>
    </source>
</evidence>
<dbReference type="SMART" id="SM00160">
    <property type="entry name" value="RanBD"/>
    <property type="match status" value="1"/>
</dbReference>
<feature type="compositionally biased region" description="Basic and acidic residues" evidence="3">
    <location>
        <begin position="97"/>
        <end position="115"/>
    </location>
</feature>
<evidence type="ECO:0000256" key="1">
    <source>
        <dbReference type="ARBA" id="ARBA00004123"/>
    </source>
</evidence>
<dbReference type="OrthoDB" id="185618at2759"/>
<dbReference type="SUPFAM" id="SSF50729">
    <property type="entry name" value="PH domain-like"/>
    <property type="match status" value="1"/>
</dbReference>
<dbReference type="Gene3D" id="2.30.29.30">
    <property type="entry name" value="Pleckstrin-homology domain (PH domain)/Phosphotyrosine-binding domain (PTB)"/>
    <property type="match status" value="1"/>
</dbReference>
<feature type="region of interest" description="Disordered" evidence="3">
    <location>
        <begin position="184"/>
        <end position="319"/>
    </location>
</feature>
<dbReference type="AlphaFoldDB" id="A0A507DDQ2"/>
<dbReference type="PANTHER" id="PTHR23138:SF142">
    <property type="entry name" value="RAN-BINDING PROTEIN 3B-RELATED"/>
    <property type="match status" value="1"/>
</dbReference>
<feature type="region of interest" description="Disordered" evidence="3">
    <location>
        <begin position="1"/>
        <end position="153"/>
    </location>
</feature>
<keyword evidence="2" id="KW-0539">Nucleus</keyword>
<dbReference type="PANTHER" id="PTHR23138">
    <property type="entry name" value="RAN BINDING PROTEIN"/>
    <property type="match status" value="1"/>
</dbReference>
<evidence type="ECO:0000256" key="2">
    <source>
        <dbReference type="ARBA" id="ARBA00023242"/>
    </source>
</evidence>
<accession>A0A507DDQ2</accession>
<dbReference type="Pfam" id="PF00638">
    <property type="entry name" value="Ran_BP1"/>
    <property type="match status" value="1"/>
</dbReference>
<comment type="caution">
    <text evidence="5">The sequence shown here is derived from an EMBL/GenBank/DDBJ whole genome shotgun (WGS) entry which is preliminary data.</text>
</comment>
<feature type="compositionally biased region" description="Acidic residues" evidence="3">
    <location>
        <begin position="409"/>
        <end position="429"/>
    </location>
</feature>
<dbReference type="InterPro" id="IPR000156">
    <property type="entry name" value="Ran_bind_dom"/>
</dbReference>
<feature type="region of interest" description="Disordered" evidence="3">
    <location>
        <begin position="358"/>
        <end position="382"/>
    </location>
</feature>
<feature type="compositionally biased region" description="Polar residues" evidence="3">
    <location>
        <begin position="25"/>
        <end position="40"/>
    </location>
</feature>
<feature type="compositionally biased region" description="Basic and acidic residues" evidence="3">
    <location>
        <begin position="47"/>
        <end position="60"/>
    </location>
</feature>
<gene>
    <name evidence="5" type="ORF">SeLEV6574_g01478</name>
</gene>
<dbReference type="GO" id="GO:0005634">
    <property type="term" value="C:nucleus"/>
    <property type="evidence" value="ECO:0007669"/>
    <property type="project" value="UniProtKB-SubCell"/>
</dbReference>
<sequence>MCKEAAHDKLHKSNGKMAGKDEESLSANHDNQTMSTSATHTTRDKRKRPEVSHSPDHPHESITTPSMMSAAARDEFELKSPSRKKAITAAVASASVEIERKRKHNITDDVDKEMSSVEGSEQDRAPSATKQTLAVPMPLNGSPTTDSMPKKVFGSTSLKSTGFGDLAGAKSSFSDVLAKPSLAPVPVRNISPSSLATNDTTRTDTLSTSPARVQMERLEVSSQFSPSRNTHASSLFSSNSTTSTNICSITTPSSSDVRRSGEPIKDSSKSIDDGKKEDEGTSAVCSGSSPTSKSEAIDASQTDDEKKAPMSVSSTPKLGFSVGLLAGRATEKESSSIFKSSAKTSLLGTSVFGGSNKLSGFGSVSSSSNTSSFTSLLQSSAAAAATPSSATKAAAALFGGGSSSRKRDEDDEEGGQEDEGLAEPEETPIEVDPNAPAATLTPVQVETGEEDEVTVFSAKGKLFNFDKEKNDWNERGAGALHLNQSKNDNHMARLVMRGDKTLRLMLNIRVVRGVSCKRPGDKFVEFVGVEDADRKSVTRFLIKMTKENATHFERVLNDKAEK</sequence>
<dbReference type="InterPro" id="IPR011993">
    <property type="entry name" value="PH-like_dom_sf"/>
</dbReference>
<organism evidence="5 6">
    <name type="scientific">Synchytrium endobioticum</name>
    <dbReference type="NCBI Taxonomy" id="286115"/>
    <lineage>
        <taxon>Eukaryota</taxon>
        <taxon>Fungi</taxon>
        <taxon>Fungi incertae sedis</taxon>
        <taxon>Chytridiomycota</taxon>
        <taxon>Chytridiomycota incertae sedis</taxon>
        <taxon>Chytridiomycetes</taxon>
        <taxon>Synchytriales</taxon>
        <taxon>Synchytriaceae</taxon>
        <taxon>Synchytrium</taxon>
    </lineage>
</organism>
<dbReference type="VEuPathDB" id="FungiDB:SeMB42_g07697"/>
<dbReference type="Proteomes" id="UP000320475">
    <property type="component" value="Unassembled WGS sequence"/>
</dbReference>
<feature type="compositionally biased region" description="Low complexity" evidence="3">
    <location>
        <begin position="194"/>
        <end position="209"/>
    </location>
</feature>